<dbReference type="Proteomes" id="UP001597389">
    <property type="component" value="Unassembled WGS sequence"/>
</dbReference>
<dbReference type="InterPro" id="IPR046335">
    <property type="entry name" value="LacI/GalR-like_sensor"/>
</dbReference>
<dbReference type="InterPro" id="IPR028082">
    <property type="entry name" value="Peripla_BP_I"/>
</dbReference>
<accession>A0ABW4ZA57</accession>
<dbReference type="InterPro" id="IPR036388">
    <property type="entry name" value="WH-like_DNA-bd_sf"/>
</dbReference>
<keyword evidence="1" id="KW-0805">Transcription regulation</keyword>
<dbReference type="InterPro" id="IPR000524">
    <property type="entry name" value="Tscrpt_reg_HTH_GntR"/>
</dbReference>
<dbReference type="SUPFAM" id="SSF53822">
    <property type="entry name" value="Periplasmic binding protein-like I"/>
    <property type="match status" value="1"/>
</dbReference>
<sequence>MKIPTRTSLSRLTADAIEEAIAEGVWQEKLPGSRKLCEQFSVSQRTLTTALDILTRRNVIDAPEGTRARRISKSYKPNKKKALPKRESLLILGSYELHGHDAATSNILSGIAQLFRQKNWDVFSQASEEFKNAKPGPVFEQLAARYKHSRWLLCAAPQPVIQWCMDKNLRVICLGGALPEPPPPTVSVSITGLMKDAIHLALSKGHQSFSILCPTPSKEYEKTVKNTVSDALQSFGMPFLPNYHFPKIAVDDPEPLKQVLDSIFKVTPPSLLIVTEERQLITVYSYCMLRGIRIPDDLSVILSLSSRNVDWFNPIPTHFSIPVQKMIKSVANYVENYPTTTQKVIHHPLDFTPGASLKTIRNVKPR</sequence>
<evidence type="ECO:0000256" key="2">
    <source>
        <dbReference type="ARBA" id="ARBA00023125"/>
    </source>
</evidence>
<evidence type="ECO:0000256" key="1">
    <source>
        <dbReference type="ARBA" id="ARBA00023015"/>
    </source>
</evidence>
<dbReference type="SUPFAM" id="SSF46785">
    <property type="entry name" value="Winged helix' DNA-binding domain"/>
    <property type="match status" value="1"/>
</dbReference>
<organism evidence="6 7">
    <name type="scientific">Rubritalea tangerina</name>
    <dbReference type="NCBI Taxonomy" id="430798"/>
    <lineage>
        <taxon>Bacteria</taxon>
        <taxon>Pseudomonadati</taxon>
        <taxon>Verrucomicrobiota</taxon>
        <taxon>Verrucomicrobiia</taxon>
        <taxon>Verrucomicrobiales</taxon>
        <taxon>Rubritaleaceae</taxon>
        <taxon>Rubritalea</taxon>
    </lineage>
</organism>
<keyword evidence="3" id="KW-0804">Transcription</keyword>
<evidence type="ECO:0000256" key="3">
    <source>
        <dbReference type="ARBA" id="ARBA00023163"/>
    </source>
</evidence>
<keyword evidence="2" id="KW-0238">DNA-binding</keyword>
<gene>
    <name evidence="6" type="ORF">ACFSW8_07720</name>
</gene>
<evidence type="ECO:0000259" key="4">
    <source>
        <dbReference type="Pfam" id="PF00392"/>
    </source>
</evidence>
<dbReference type="Gene3D" id="1.10.10.10">
    <property type="entry name" value="Winged helix-like DNA-binding domain superfamily/Winged helix DNA-binding domain"/>
    <property type="match status" value="1"/>
</dbReference>
<feature type="domain" description="HTH gntR-type" evidence="4">
    <location>
        <begin position="14"/>
        <end position="62"/>
    </location>
</feature>
<evidence type="ECO:0000259" key="5">
    <source>
        <dbReference type="Pfam" id="PF13377"/>
    </source>
</evidence>
<dbReference type="EMBL" id="JBHUJB010000033">
    <property type="protein sequence ID" value="MFD2158780.1"/>
    <property type="molecule type" value="Genomic_DNA"/>
</dbReference>
<dbReference type="RefSeq" id="WP_377088228.1">
    <property type="nucleotide sequence ID" value="NZ_JBHSJL010000014.1"/>
</dbReference>
<dbReference type="InterPro" id="IPR036390">
    <property type="entry name" value="WH_DNA-bd_sf"/>
</dbReference>
<name>A0ABW4ZA57_9BACT</name>
<reference evidence="7" key="1">
    <citation type="journal article" date="2019" name="Int. J. Syst. Evol. Microbiol.">
        <title>The Global Catalogue of Microorganisms (GCM) 10K type strain sequencing project: providing services to taxonomists for standard genome sequencing and annotation.</title>
        <authorList>
            <consortium name="The Broad Institute Genomics Platform"/>
            <consortium name="The Broad Institute Genome Sequencing Center for Infectious Disease"/>
            <person name="Wu L."/>
            <person name="Ma J."/>
        </authorList>
    </citation>
    <scope>NUCLEOTIDE SEQUENCE [LARGE SCALE GENOMIC DNA]</scope>
    <source>
        <strain evidence="7">CCUG 57942</strain>
    </source>
</reference>
<dbReference type="Gene3D" id="3.40.50.2300">
    <property type="match status" value="2"/>
</dbReference>
<evidence type="ECO:0000313" key="6">
    <source>
        <dbReference type="EMBL" id="MFD2158780.1"/>
    </source>
</evidence>
<protein>
    <submittedName>
        <fullName evidence="6">Substrate-binding domain-containing protein</fullName>
    </submittedName>
</protein>
<keyword evidence="7" id="KW-1185">Reference proteome</keyword>
<dbReference type="Pfam" id="PF00392">
    <property type="entry name" value="GntR"/>
    <property type="match status" value="1"/>
</dbReference>
<dbReference type="Pfam" id="PF13377">
    <property type="entry name" value="Peripla_BP_3"/>
    <property type="match status" value="1"/>
</dbReference>
<comment type="caution">
    <text evidence="6">The sequence shown here is derived from an EMBL/GenBank/DDBJ whole genome shotgun (WGS) entry which is preliminary data.</text>
</comment>
<evidence type="ECO:0000313" key="7">
    <source>
        <dbReference type="Proteomes" id="UP001597389"/>
    </source>
</evidence>
<feature type="domain" description="Transcriptional regulator LacI/GalR-like sensor" evidence="5">
    <location>
        <begin position="202"/>
        <end position="334"/>
    </location>
</feature>
<proteinExistence type="predicted"/>